<dbReference type="KEGG" id="dpx:DAPPUDRAFT_321115"/>
<feature type="transmembrane region" description="Helical" evidence="1">
    <location>
        <begin position="69"/>
        <end position="90"/>
    </location>
</feature>
<keyword evidence="1" id="KW-0812">Transmembrane</keyword>
<dbReference type="EMBL" id="GL732561">
    <property type="protein sequence ID" value="EFX77615.1"/>
    <property type="molecule type" value="Genomic_DNA"/>
</dbReference>
<evidence type="ECO:0000256" key="1">
    <source>
        <dbReference type="SAM" id="Phobius"/>
    </source>
</evidence>
<gene>
    <name evidence="2" type="ORF">DAPPUDRAFT_321115</name>
</gene>
<evidence type="ECO:0000313" key="3">
    <source>
        <dbReference type="Proteomes" id="UP000000305"/>
    </source>
</evidence>
<dbReference type="AlphaFoldDB" id="E9GRY9"/>
<proteinExistence type="predicted"/>
<evidence type="ECO:0000313" key="2">
    <source>
        <dbReference type="EMBL" id="EFX77615.1"/>
    </source>
</evidence>
<feature type="transmembrane region" description="Helical" evidence="1">
    <location>
        <begin position="96"/>
        <end position="116"/>
    </location>
</feature>
<name>E9GRY9_DAPPU</name>
<dbReference type="InParanoid" id="E9GRY9"/>
<keyword evidence="3" id="KW-1185">Reference proteome</keyword>
<sequence>MITGCFPSSKSSVDEYLILTTATIPQLYVLKAVEVCYRKAFYRSQFTATSSELSESFLHVVSSLPLCSIYLKLIIALFLLLIMIVIDLLIDHSLLEITILLFRLIHIAAVQLDPLVKRRKDIS</sequence>
<dbReference type="Proteomes" id="UP000000305">
    <property type="component" value="Unassembled WGS sequence"/>
</dbReference>
<keyword evidence="1" id="KW-1133">Transmembrane helix</keyword>
<accession>E9GRY9</accession>
<dbReference type="HOGENOM" id="CLU_2017514_0_0_1"/>
<organism evidence="2 3">
    <name type="scientific">Daphnia pulex</name>
    <name type="common">Water flea</name>
    <dbReference type="NCBI Taxonomy" id="6669"/>
    <lineage>
        <taxon>Eukaryota</taxon>
        <taxon>Metazoa</taxon>
        <taxon>Ecdysozoa</taxon>
        <taxon>Arthropoda</taxon>
        <taxon>Crustacea</taxon>
        <taxon>Branchiopoda</taxon>
        <taxon>Diplostraca</taxon>
        <taxon>Cladocera</taxon>
        <taxon>Anomopoda</taxon>
        <taxon>Daphniidae</taxon>
        <taxon>Daphnia</taxon>
    </lineage>
</organism>
<reference evidence="2 3" key="1">
    <citation type="journal article" date="2011" name="Science">
        <title>The ecoresponsive genome of Daphnia pulex.</title>
        <authorList>
            <person name="Colbourne J.K."/>
            <person name="Pfrender M.E."/>
            <person name="Gilbert D."/>
            <person name="Thomas W.K."/>
            <person name="Tucker A."/>
            <person name="Oakley T.H."/>
            <person name="Tokishita S."/>
            <person name="Aerts A."/>
            <person name="Arnold G.J."/>
            <person name="Basu M.K."/>
            <person name="Bauer D.J."/>
            <person name="Caceres C.E."/>
            <person name="Carmel L."/>
            <person name="Casola C."/>
            <person name="Choi J.H."/>
            <person name="Detter J.C."/>
            <person name="Dong Q."/>
            <person name="Dusheyko S."/>
            <person name="Eads B.D."/>
            <person name="Frohlich T."/>
            <person name="Geiler-Samerotte K.A."/>
            <person name="Gerlach D."/>
            <person name="Hatcher P."/>
            <person name="Jogdeo S."/>
            <person name="Krijgsveld J."/>
            <person name="Kriventseva E.V."/>
            <person name="Kultz D."/>
            <person name="Laforsch C."/>
            <person name="Lindquist E."/>
            <person name="Lopez J."/>
            <person name="Manak J.R."/>
            <person name="Muller J."/>
            <person name="Pangilinan J."/>
            <person name="Patwardhan R.P."/>
            <person name="Pitluck S."/>
            <person name="Pritham E.J."/>
            <person name="Rechtsteiner A."/>
            <person name="Rho M."/>
            <person name="Rogozin I.B."/>
            <person name="Sakarya O."/>
            <person name="Salamov A."/>
            <person name="Schaack S."/>
            <person name="Shapiro H."/>
            <person name="Shiga Y."/>
            <person name="Skalitzky C."/>
            <person name="Smith Z."/>
            <person name="Souvorov A."/>
            <person name="Sung W."/>
            <person name="Tang Z."/>
            <person name="Tsuchiya D."/>
            <person name="Tu H."/>
            <person name="Vos H."/>
            <person name="Wang M."/>
            <person name="Wolf Y.I."/>
            <person name="Yamagata H."/>
            <person name="Yamada T."/>
            <person name="Ye Y."/>
            <person name="Shaw J.R."/>
            <person name="Andrews J."/>
            <person name="Crease T.J."/>
            <person name="Tang H."/>
            <person name="Lucas S.M."/>
            <person name="Robertson H.M."/>
            <person name="Bork P."/>
            <person name="Koonin E.V."/>
            <person name="Zdobnov E.M."/>
            <person name="Grigoriev I.V."/>
            <person name="Lynch M."/>
            <person name="Boore J.L."/>
        </authorList>
    </citation>
    <scope>NUCLEOTIDE SEQUENCE [LARGE SCALE GENOMIC DNA]</scope>
</reference>
<keyword evidence="1" id="KW-0472">Membrane</keyword>
<protein>
    <submittedName>
        <fullName evidence="2">Uncharacterized protein</fullName>
    </submittedName>
</protein>